<dbReference type="GO" id="GO:0005634">
    <property type="term" value="C:nucleus"/>
    <property type="evidence" value="ECO:0007669"/>
    <property type="project" value="UniProtKB-SubCell"/>
</dbReference>
<dbReference type="GO" id="GO:0046983">
    <property type="term" value="F:protein dimerization activity"/>
    <property type="evidence" value="ECO:0007669"/>
    <property type="project" value="InterPro"/>
</dbReference>
<keyword evidence="3" id="KW-0238">DNA-binding</keyword>
<dbReference type="InterPro" id="IPR011598">
    <property type="entry name" value="bHLH_dom"/>
</dbReference>
<dbReference type="GO" id="GO:0003700">
    <property type="term" value="F:DNA-binding transcription factor activity"/>
    <property type="evidence" value="ECO:0007669"/>
    <property type="project" value="InterPro"/>
</dbReference>
<dbReference type="PANTHER" id="PTHR45914">
    <property type="entry name" value="TRANSCRIPTION FACTOR HEC3-RELATED"/>
    <property type="match status" value="1"/>
</dbReference>
<dbReference type="PANTHER" id="PTHR45914:SF12">
    <property type="entry name" value="TRANSCRIPTION FACTOR BHLH87"/>
    <property type="match status" value="1"/>
</dbReference>
<accession>A0A438K739</accession>
<keyword evidence="2" id="KW-0805">Transcription regulation</keyword>
<evidence type="ECO:0000313" key="9">
    <source>
        <dbReference type="EMBL" id="RVX17028.1"/>
    </source>
</evidence>
<dbReference type="FunFam" id="4.10.280.10:FF:000053">
    <property type="entry name" value="BHLH transcription factor"/>
    <property type="match status" value="1"/>
</dbReference>
<evidence type="ECO:0000313" key="10">
    <source>
        <dbReference type="Proteomes" id="UP000288805"/>
    </source>
</evidence>
<evidence type="ECO:0000256" key="2">
    <source>
        <dbReference type="ARBA" id="ARBA00023015"/>
    </source>
</evidence>
<feature type="region of interest" description="Disordered" evidence="6">
    <location>
        <begin position="306"/>
        <end position="331"/>
    </location>
</feature>
<dbReference type="Pfam" id="PF00010">
    <property type="entry name" value="HLH"/>
    <property type="match status" value="1"/>
</dbReference>
<dbReference type="Proteomes" id="UP000288805">
    <property type="component" value="Unassembled WGS sequence"/>
</dbReference>
<dbReference type="InterPro" id="IPR036638">
    <property type="entry name" value="HLH_DNA-bd_sf"/>
</dbReference>
<evidence type="ECO:0000256" key="3">
    <source>
        <dbReference type="ARBA" id="ARBA00023125"/>
    </source>
</evidence>
<keyword evidence="4" id="KW-0804">Transcription</keyword>
<gene>
    <name evidence="9" type="primary">BHLH87_1</name>
    <name evidence="9" type="ORF">CK203_003071</name>
</gene>
<feature type="region of interest" description="Disordered" evidence="6">
    <location>
        <begin position="357"/>
        <end position="399"/>
    </location>
</feature>
<feature type="domain" description="BHLH" evidence="8">
    <location>
        <begin position="436"/>
        <end position="485"/>
    </location>
</feature>
<comment type="subcellular location">
    <subcellularLocation>
        <location evidence="1">Nucleus</location>
    </subcellularLocation>
</comment>
<keyword evidence="7" id="KW-0472">Membrane</keyword>
<dbReference type="AlphaFoldDB" id="A0A438K739"/>
<dbReference type="EMBL" id="QGNW01000014">
    <property type="protein sequence ID" value="RVX17028.1"/>
    <property type="molecule type" value="Genomic_DNA"/>
</dbReference>
<proteinExistence type="predicted"/>
<comment type="caution">
    <text evidence="9">The sequence shown here is derived from an EMBL/GenBank/DDBJ whole genome shotgun (WGS) entry which is preliminary data.</text>
</comment>
<keyword evidence="5" id="KW-0539">Nucleus</keyword>
<evidence type="ECO:0000256" key="4">
    <source>
        <dbReference type="ARBA" id="ARBA00023163"/>
    </source>
</evidence>
<protein>
    <submittedName>
        <fullName evidence="9">Transcription factor bHLH87</fullName>
    </submittedName>
</protein>
<feature type="transmembrane region" description="Helical" evidence="7">
    <location>
        <begin position="59"/>
        <end position="79"/>
    </location>
</feature>
<name>A0A438K739_VITVI</name>
<sequence length="539" mass="59334">MAVQVIWAVVLRFYGLSLHYNLRTKRSLLRLTLALAALFAHYSFLDVELKRAGSKKPNFLGLLALCMIFKLWGSSSWIWNWDLSKASTVLSIENLEQAMDSLGWDGSPVVANASSLWSNQQSGVEQSLMVTNLNCCGYGGRMHLVEDMFDPIQELQKAQPSHGTSTDTGLAKSVAGTNWEEALRAELGSSPLINRPYIMNPLGSLMAGFGKTQQFQVVNGFQDGTAGVSATGSLESLDCLLSATNSNTETSIEDDGISVIFSDCRNLWNFGSGSAVSSGDSENNGFNTRKKEMRCAVNELDETISQGSSDRLANPGICSETKPNSMKRSCDQNELKVSPNYHCFDLLQSDACTPDGGFRLISENSPKPKKPRSEKRPPSSSNINFQQPSSSASSVEEPDSEAIAQMKEIIYRAAAFRPVNFGMDAVEKPKRKNVRISTDPQTVAARQRRERISERIRVLQRLVPGGNKMDTASMLDEAANYLKFLRSQVKALETLGHKLDSVNCVHTNLPFSALPFNHSFPMQTHLPLQNPSPIHQPRS</sequence>
<evidence type="ECO:0000259" key="8">
    <source>
        <dbReference type="PROSITE" id="PS50888"/>
    </source>
</evidence>
<keyword evidence="7" id="KW-0812">Transmembrane</keyword>
<dbReference type="SMART" id="SM00353">
    <property type="entry name" value="HLH"/>
    <property type="match status" value="1"/>
</dbReference>
<dbReference type="InterPro" id="IPR045843">
    <property type="entry name" value="IND-like"/>
</dbReference>
<evidence type="ECO:0000256" key="1">
    <source>
        <dbReference type="ARBA" id="ARBA00004123"/>
    </source>
</evidence>
<evidence type="ECO:0000256" key="6">
    <source>
        <dbReference type="SAM" id="MobiDB-lite"/>
    </source>
</evidence>
<feature type="compositionally biased region" description="Low complexity" evidence="6">
    <location>
        <begin position="378"/>
        <end position="395"/>
    </location>
</feature>
<keyword evidence="7" id="KW-1133">Transmembrane helix</keyword>
<evidence type="ECO:0000256" key="7">
    <source>
        <dbReference type="SAM" id="Phobius"/>
    </source>
</evidence>
<dbReference type="SUPFAM" id="SSF47459">
    <property type="entry name" value="HLH, helix-loop-helix DNA-binding domain"/>
    <property type="match status" value="1"/>
</dbReference>
<reference evidence="9 10" key="1">
    <citation type="journal article" date="2018" name="PLoS Genet.">
        <title>Population sequencing reveals clonal diversity and ancestral inbreeding in the grapevine cultivar Chardonnay.</title>
        <authorList>
            <person name="Roach M.J."/>
            <person name="Johnson D.L."/>
            <person name="Bohlmann J."/>
            <person name="van Vuuren H.J."/>
            <person name="Jones S.J."/>
            <person name="Pretorius I.S."/>
            <person name="Schmidt S.A."/>
            <person name="Borneman A.R."/>
        </authorList>
    </citation>
    <scope>NUCLEOTIDE SEQUENCE [LARGE SCALE GENOMIC DNA]</scope>
    <source>
        <strain evidence="10">cv. Chardonnay</strain>
        <tissue evidence="9">Leaf</tissue>
    </source>
</reference>
<evidence type="ECO:0000256" key="5">
    <source>
        <dbReference type="ARBA" id="ARBA00023242"/>
    </source>
</evidence>
<dbReference type="Gene3D" id="4.10.280.10">
    <property type="entry name" value="Helix-loop-helix DNA-binding domain"/>
    <property type="match status" value="1"/>
</dbReference>
<dbReference type="PROSITE" id="PS50888">
    <property type="entry name" value="BHLH"/>
    <property type="match status" value="1"/>
</dbReference>
<dbReference type="GO" id="GO:0003677">
    <property type="term" value="F:DNA binding"/>
    <property type="evidence" value="ECO:0007669"/>
    <property type="project" value="UniProtKB-KW"/>
</dbReference>
<organism evidence="9 10">
    <name type="scientific">Vitis vinifera</name>
    <name type="common">Grape</name>
    <dbReference type="NCBI Taxonomy" id="29760"/>
    <lineage>
        <taxon>Eukaryota</taxon>
        <taxon>Viridiplantae</taxon>
        <taxon>Streptophyta</taxon>
        <taxon>Embryophyta</taxon>
        <taxon>Tracheophyta</taxon>
        <taxon>Spermatophyta</taxon>
        <taxon>Magnoliopsida</taxon>
        <taxon>eudicotyledons</taxon>
        <taxon>Gunneridae</taxon>
        <taxon>Pentapetalae</taxon>
        <taxon>rosids</taxon>
        <taxon>Vitales</taxon>
        <taxon>Vitaceae</taxon>
        <taxon>Viteae</taxon>
        <taxon>Vitis</taxon>
    </lineage>
</organism>